<name>A0A1G7IPV6_THETY</name>
<sequence length="65" mass="7590">MLKKYKQGDKIYIQGIRTWNELVKIVMEAKAAGYSYMGYDEIPQIGYAAVFKKQLEAVSRKENKR</sequence>
<dbReference type="AlphaFoldDB" id="A0A1G7IPV6"/>
<reference evidence="1 2" key="1">
    <citation type="submission" date="2016-10" db="EMBL/GenBank/DDBJ databases">
        <authorList>
            <person name="de Groot N.N."/>
        </authorList>
    </citation>
    <scope>NUCLEOTIDE SEQUENCE [LARGE SCALE GENOMIC DNA]</scope>
    <source>
        <strain evidence="1 2">DSM 569</strain>
    </source>
</reference>
<proteinExistence type="predicted"/>
<evidence type="ECO:0000313" key="2">
    <source>
        <dbReference type="Proteomes" id="UP000183404"/>
    </source>
</evidence>
<protein>
    <submittedName>
        <fullName evidence="1">Uncharacterized protein</fullName>
    </submittedName>
</protein>
<accession>A0A1G7IPV6</accession>
<dbReference type="RefSeq" id="WP_074591992.1">
    <property type="nucleotide sequence ID" value="NZ_FNBS01000005.1"/>
</dbReference>
<dbReference type="EMBL" id="FNBS01000005">
    <property type="protein sequence ID" value="SDF14653.1"/>
    <property type="molecule type" value="Genomic_DNA"/>
</dbReference>
<evidence type="ECO:0000313" key="1">
    <source>
        <dbReference type="EMBL" id="SDF14653.1"/>
    </source>
</evidence>
<dbReference type="Proteomes" id="UP000183404">
    <property type="component" value="Unassembled WGS sequence"/>
</dbReference>
<gene>
    <name evidence="1" type="ORF">SAMN04244560_00299</name>
</gene>
<organism evidence="1 2">
    <name type="scientific">Thermoanaerobacter thermohydrosulfuricus</name>
    <name type="common">Clostridium thermohydrosulfuricum</name>
    <dbReference type="NCBI Taxonomy" id="1516"/>
    <lineage>
        <taxon>Bacteria</taxon>
        <taxon>Bacillati</taxon>
        <taxon>Bacillota</taxon>
        <taxon>Clostridia</taxon>
        <taxon>Thermoanaerobacterales</taxon>
        <taxon>Thermoanaerobacteraceae</taxon>
        <taxon>Thermoanaerobacter</taxon>
    </lineage>
</organism>